<dbReference type="EMBL" id="JARQWQ010000026">
    <property type="protein sequence ID" value="KAK2563232.1"/>
    <property type="molecule type" value="Genomic_DNA"/>
</dbReference>
<keyword evidence="7" id="KW-1015">Disulfide bond</keyword>
<dbReference type="SMART" id="SM00181">
    <property type="entry name" value="EGF"/>
    <property type="match status" value="6"/>
</dbReference>
<dbReference type="InterPro" id="IPR026823">
    <property type="entry name" value="cEGF"/>
</dbReference>
<comment type="caution">
    <text evidence="8">Lacks conserved residue(s) required for the propagation of feature annotation.</text>
</comment>
<reference evidence="11" key="2">
    <citation type="journal article" date="2023" name="Science">
        <title>Genomic signatures of disease resistance in endangered staghorn corals.</title>
        <authorList>
            <person name="Vollmer S.V."/>
            <person name="Selwyn J.D."/>
            <person name="Despard B.A."/>
            <person name="Roesel C.L."/>
        </authorList>
    </citation>
    <scope>NUCLEOTIDE SEQUENCE</scope>
    <source>
        <strain evidence="11">K2</strain>
    </source>
</reference>
<keyword evidence="3" id="KW-0964">Secreted</keyword>
<reference evidence="11" key="1">
    <citation type="journal article" date="2023" name="G3 (Bethesda)">
        <title>Whole genome assembly and annotation of the endangered Caribbean coral Acropora cervicornis.</title>
        <authorList>
            <person name="Selwyn J.D."/>
            <person name="Vollmer S.V."/>
        </authorList>
    </citation>
    <scope>NUCLEOTIDE SEQUENCE</scope>
    <source>
        <strain evidence="11">K2</strain>
    </source>
</reference>
<dbReference type="InterPro" id="IPR018097">
    <property type="entry name" value="EGF_Ca-bd_CS"/>
</dbReference>
<dbReference type="Gene3D" id="2.10.25.10">
    <property type="entry name" value="Laminin"/>
    <property type="match status" value="7"/>
</dbReference>
<evidence type="ECO:0000256" key="9">
    <source>
        <dbReference type="SAM" id="MobiDB-lite"/>
    </source>
</evidence>
<sequence length="342" mass="37547">MQSISYTKLAPSDVNVSGNNEILGCAVKSSCLGEFLKCEHSCHELPNGKAECRCREDYTLHSDGTSCSAGGQRSPVGTHPPKRISSTDTQAPKLIQSTDTVCKDELKCEHKCIAYEGKPQCMCRDGYHLHMNGYSCVDIDECRYSPCSQLCTNSPEEKIKCLPSDIACIEKCNKFGNCSCPPGTAMAPDGKTCADIDECSRGSHSCQHNCRNVPGSYFCSYVNECALYPGICPYPSRCTNTIGGHTCDCPKGFISDKQRIYEDECANSNGGCSQRCDNFPGNFRCSCAYGYTLQQDKKACQDIDECTKYPFLCQHKCMNLPGSYRCVCPETKKAHPNGFLCL</sequence>
<dbReference type="PROSITE" id="PS01186">
    <property type="entry name" value="EGF_2"/>
    <property type="match status" value="1"/>
</dbReference>
<evidence type="ECO:0000313" key="11">
    <source>
        <dbReference type="EMBL" id="KAK2563232.1"/>
    </source>
</evidence>
<dbReference type="PANTHER" id="PTHR24050">
    <property type="entry name" value="PA14 DOMAIN-CONTAINING PROTEIN"/>
    <property type="match status" value="1"/>
</dbReference>
<protein>
    <submittedName>
        <fullName evidence="11">Hemicentin-2</fullName>
    </submittedName>
</protein>
<comment type="similarity">
    <text evidence="2">Belongs to the fibulin family.</text>
</comment>
<evidence type="ECO:0000313" key="12">
    <source>
        <dbReference type="Proteomes" id="UP001249851"/>
    </source>
</evidence>
<dbReference type="InterPro" id="IPR009030">
    <property type="entry name" value="Growth_fac_rcpt_cys_sf"/>
</dbReference>
<evidence type="ECO:0000256" key="4">
    <source>
        <dbReference type="ARBA" id="ARBA00022536"/>
    </source>
</evidence>
<dbReference type="CDD" id="cd00054">
    <property type="entry name" value="EGF_CA"/>
    <property type="match status" value="1"/>
</dbReference>
<dbReference type="InterPro" id="IPR001881">
    <property type="entry name" value="EGF-like_Ca-bd_dom"/>
</dbReference>
<evidence type="ECO:0000259" key="10">
    <source>
        <dbReference type="PROSITE" id="PS50026"/>
    </source>
</evidence>
<keyword evidence="3" id="KW-0272">Extracellular matrix</keyword>
<dbReference type="Pfam" id="PF14670">
    <property type="entry name" value="FXa_inhibition"/>
    <property type="match status" value="1"/>
</dbReference>
<dbReference type="Pfam" id="PF07645">
    <property type="entry name" value="EGF_CA"/>
    <property type="match status" value="3"/>
</dbReference>
<organism evidence="11 12">
    <name type="scientific">Acropora cervicornis</name>
    <name type="common">Staghorn coral</name>
    <dbReference type="NCBI Taxonomy" id="6130"/>
    <lineage>
        <taxon>Eukaryota</taxon>
        <taxon>Metazoa</taxon>
        <taxon>Cnidaria</taxon>
        <taxon>Anthozoa</taxon>
        <taxon>Hexacorallia</taxon>
        <taxon>Scleractinia</taxon>
        <taxon>Astrocoeniina</taxon>
        <taxon>Acroporidae</taxon>
        <taxon>Acropora</taxon>
    </lineage>
</organism>
<evidence type="ECO:0000256" key="2">
    <source>
        <dbReference type="ARBA" id="ARBA00006127"/>
    </source>
</evidence>
<dbReference type="SUPFAM" id="SSF57196">
    <property type="entry name" value="EGF/Laminin"/>
    <property type="match status" value="1"/>
</dbReference>
<proteinExistence type="inferred from homology"/>
<keyword evidence="12" id="KW-1185">Reference proteome</keyword>
<evidence type="ECO:0000256" key="8">
    <source>
        <dbReference type="PROSITE-ProRule" id="PRU00076"/>
    </source>
</evidence>
<dbReference type="SMART" id="SM00179">
    <property type="entry name" value="EGF_CA"/>
    <property type="match status" value="5"/>
</dbReference>
<comment type="subcellular location">
    <subcellularLocation>
        <location evidence="1">Secreted</location>
        <location evidence="1">Extracellular space</location>
        <location evidence="1">Extracellular matrix</location>
    </subcellularLocation>
</comment>
<feature type="region of interest" description="Disordered" evidence="9">
    <location>
        <begin position="65"/>
        <end position="90"/>
    </location>
</feature>
<dbReference type="AlphaFoldDB" id="A0AAD9QL37"/>
<dbReference type="PROSITE" id="PS50026">
    <property type="entry name" value="EGF_3"/>
    <property type="match status" value="1"/>
</dbReference>
<dbReference type="PROSITE" id="PS01187">
    <property type="entry name" value="EGF_CA"/>
    <property type="match status" value="2"/>
</dbReference>
<dbReference type="Pfam" id="PF12662">
    <property type="entry name" value="cEGF"/>
    <property type="match status" value="1"/>
</dbReference>
<evidence type="ECO:0000256" key="5">
    <source>
        <dbReference type="ARBA" id="ARBA00022729"/>
    </source>
</evidence>
<name>A0AAD9QL37_ACRCE</name>
<keyword evidence="4 8" id="KW-0245">EGF-like domain</keyword>
<dbReference type="InterPro" id="IPR000742">
    <property type="entry name" value="EGF"/>
</dbReference>
<gene>
    <name evidence="11" type="ORF">P5673_013588</name>
</gene>
<dbReference type="FunFam" id="2.10.25.10:FF:000240">
    <property type="entry name" value="Vitamin K-dependent protein S"/>
    <property type="match status" value="1"/>
</dbReference>
<comment type="caution">
    <text evidence="11">The sequence shown here is derived from an EMBL/GenBank/DDBJ whole genome shotgun (WGS) entry which is preliminary data.</text>
</comment>
<dbReference type="PANTHER" id="PTHR24050:SF28">
    <property type="entry name" value="UROMODULIN-LIKE"/>
    <property type="match status" value="1"/>
</dbReference>
<dbReference type="Proteomes" id="UP001249851">
    <property type="component" value="Unassembled WGS sequence"/>
</dbReference>
<dbReference type="SUPFAM" id="SSF57184">
    <property type="entry name" value="Growth factor receptor domain"/>
    <property type="match status" value="2"/>
</dbReference>
<evidence type="ECO:0000256" key="7">
    <source>
        <dbReference type="ARBA" id="ARBA00023157"/>
    </source>
</evidence>
<dbReference type="InterPro" id="IPR049883">
    <property type="entry name" value="NOTCH1_EGF-like"/>
</dbReference>
<accession>A0AAD9QL37</accession>
<keyword evidence="5" id="KW-0732">Signal</keyword>
<keyword evidence="6" id="KW-0677">Repeat</keyword>
<dbReference type="InterPro" id="IPR052235">
    <property type="entry name" value="Nephronectin_domain"/>
</dbReference>
<evidence type="ECO:0000256" key="3">
    <source>
        <dbReference type="ARBA" id="ARBA00022530"/>
    </source>
</evidence>
<evidence type="ECO:0000256" key="6">
    <source>
        <dbReference type="ARBA" id="ARBA00022737"/>
    </source>
</evidence>
<dbReference type="GO" id="GO:0005509">
    <property type="term" value="F:calcium ion binding"/>
    <property type="evidence" value="ECO:0007669"/>
    <property type="project" value="InterPro"/>
</dbReference>
<feature type="domain" description="EGF-like" evidence="10">
    <location>
        <begin position="221"/>
        <end position="259"/>
    </location>
</feature>
<evidence type="ECO:0000256" key="1">
    <source>
        <dbReference type="ARBA" id="ARBA00004498"/>
    </source>
</evidence>